<feature type="binding site" evidence="14 15">
    <location>
        <position position="170"/>
    </location>
    <ligand>
        <name>a divalent metal cation</name>
        <dbReference type="ChEBI" id="CHEBI:60240"/>
    </ligand>
</feature>
<dbReference type="InterPro" id="IPR024567">
    <property type="entry name" value="RNase_HII/HIII_dom"/>
</dbReference>
<keyword evidence="8 14" id="KW-0963">Cytoplasm</keyword>
<dbReference type="GO" id="GO:0006298">
    <property type="term" value="P:mismatch repair"/>
    <property type="evidence" value="ECO:0007669"/>
    <property type="project" value="TreeGrafter"/>
</dbReference>
<evidence type="ECO:0000256" key="14">
    <source>
        <dbReference type="HAMAP-Rule" id="MF_00052"/>
    </source>
</evidence>
<feature type="domain" description="RNase H type-2" evidence="18">
    <location>
        <begin position="72"/>
        <end position="256"/>
    </location>
</feature>
<evidence type="ECO:0000259" key="18">
    <source>
        <dbReference type="PROSITE" id="PS51975"/>
    </source>
</evidence>
<dbReference type="GO" id="GO:0005737">
    <property type="term" value="C:cytoplasm"/>
    <property type="evidence" value="ECO:0007669"/>
    <property type="project" value="UniProtKB-SubCell"/>
</dbReference>
<keyword evidence="20" id="KW-1185">Reference proteome</keyword>
<evidence type="ECO:0000256" key="8">
    <source>
        <dbReference type="ARBA" id="ARBA00022490"/>
    </source>
</evidence>
<keyword evidence="12 14" id="KW-0378">Hydrolase</keyword>
<dbReference type="InterPro" id="IPR036397">
    <property type="entry name" value="RNaseH_sf"/>
</dbReference>
<comment type="cofactor">
    <cofactor evidence="14 15">
        <name>Mn(2+)</name>
        <dbReference type="ChEBI" id="CHEBI:29035"/>
    </cofactor>
    <cofactor evidence="14 15">
        <name>Mg(2+)</name>
        <dbReference type="ChEBI" id="CHEBI:18420"/>
    </cofactor>
    <text evidence="14 15">Manganese or magnesium. Binds 1 divalent metal ion per monomer in the absence of substrate. May bind a second metal ion after substrate binding.</text>
</comment>
<keyword evidence="13 14" id="KW-0464">Manganese</keyword>
<dbReference type="eggNOG" id="COG0164">
    <property type="taxonomic scope" value="Bacteria"/>
</dbReference>
<evidence type="ECO:0000256" key="15">
    <source>
        <dbReference type="PROSITE-ProRule" id="PRU01319"/>
    </source>
</evidence>
<dbReference type="PATRIC" id="fig|1158610.3.peg.1936"/>
<dbReference type="EMBL" id="AJAT01000016">
    <property type="protein sequence ID" value="EOL42965.1"/>
    <property type="molecule type" value="Genomic_DNA"/>
</dbReference>
<dbReference type="InterPro" id="IPR001352">
    <property type="entry name" value="RNase_HII/HIII"/>
</dbReference>
<evidence type="ECO:0000313" key="20">
    <source>
        <dbReference type="Proteomes" id="UP000013785"/>
    </source>
</evidence>
<dbReference type="Pfam" id="PF01351">
    <property type="entry name" value="RNase_HII"/>
    <property type="match status" value="1"/>
</dbReference>
<dbReference type="PANTHER" id="PTHR10954:SF18">
    <property type="entry name" value="RIBONUCLEASE HII"/>
    <property type="match status" value="1"/>
</dbReference>
<feature type="coiled-coil region" evidence="17">
    <location>
        <begin position="39"/>
        <end position="66"/>
    </location>
</feature>
<dbReference type="AlphaFoldDB" id="R3WMA6"/>
<dbReference type="GO" id="GO:0032299">
    <property type="term" value="C:ribonuclease H2 complex"/>
    <property type="evidence" value="ECO:0007669"/>
    <property type="project" value="TreeGrafter"/>
</dbReference>
<comment type="function">
    <text evidence="3 14 16">Endonuclease that specifically degrades the RNA of RNA-DNA hybrids.</text>
</comment>
<evidence type="ECO:0000256" key="9">
    <source>
        <dbReference type="ARBA" id="ARBA00022722"/>
    </source>
</evidence>
<proteinExistence type="inferred from homology"/>
<evidence type="ECO:0000256" key="3">
    <source>
        <dbReference type="ARBA" id="ARBA00004065"/>
    </source>
</evidence>
<dbReference type="HAMAP" id="MF_00052_B">
    <property type="entry name" value="RNase_HII_B"/>
    <property type="match status" value="1"/>
</dbReference>
<evidence type="ECO:0000256" key="4">
    <source>
        <dbReference type="ARBA" id="ARBA00004496"/>
    </source>
</evidence>
<dbReference type="NCBIfam" id="NF000594">
    <property type="entry name" value="PRK00015.1-1"/>
    <property type="match status" value="1"/>
</dbReference>
<dbReference type="Proteomes" id="UP000013785">
    <property type="component" value="Unassembled WGS sequence"/>
</dbReference>
<sequence length="256" mass="28417">MKAESIAEIKKNLSAITTSEHEYVESLRKDTRAGVQTALKQFDRKIEKQAQLLKKLQEMSEFEEQAYQEGYQSIAGIDEVGRGPLAGPVIAAAVVLPKNCDILGLNDSKQLSEAKRDQLFDEINEKAVAIGVGLVDQSEIDRINIYQASKKAMMLAVEKLAVQPDFLLVDAMTLPTQTSQQSLIKGDARSISIAAASIIAKVTRDRLMKEYSVVYPYYGFERNAGYGTKEHLLALETHGITPIHRLTFAPVKNYIK</sequence>
<reference evidence="19 20" key="1">
    <citation type="submission" date="2013-02" db="EMBL/GenBank/DDBJ databases">
        <title>The Genome Sequence of Enterococcus phoeniculicola BAA-412.</title>
        <authorList>
            <consortium name="The Broad Institute Genome Sequencing Platform"/>
            <consortium name="The Broad Institute Genome Sequencing Center for Infectious Disease"/>
            <person name="Earl A.M."/>
            <person name="Gilmore M.S."/>
            <person name="Lebreton F."/>
            <person name="Walker B."/>
            <person name="Young S.K."/>
            <person name="Zeng Q."/>
            <person name="Gargeya S."/>
            <person name="Fitzgerald M."/>
            <person name="Haas B."/>
            <person name="Abouelleil A."/>
            <person name="Alvarado L."/>
            <person name="Arachchi H.M."/>
            <person name="Berlin A.M."/>
            <person name="Chapman S.B."/>
            <person name="Dewar J."/>
            <person name="Goldberg J."/>
            <person name="Griggs A."/>
            <person name="Gujja S."/>
            <person name="Hansen M."/>
            <person name="Howarth C."/>
            <person name="Imamovic A."/>
            <person name="Larimer J."/>
            <person name="McCowan C."/>
            <person name="Murphy C."/>
            <person name="Neiman D."/>
            <person name="Pearson M."/>
            <person name="Priest M."/>
            <person name="Roberts A."/>
            <person name="Saif S."/>
            <person name="Shea T."/>
            <person name="Sisk P."/>
            <person name="Sykes S."/>
            <person name="Wortman J."/>
            <person name="Nusbaum C."/>
            <person name="Birren B."/>
        </authorList>
    </citation>
    <scope>NUCLEOTIDE SEQUENCE [LARGE SCALE GENOMIC DNA]</scope>
    <source>
        <strain evidence="19 20">ATCC BAA-412</strain>
    </source>
</reference>
<dbReference type="GO" id="GO:0004523">
    <property type="term" value="F:RNA-DNA hybrid ribonuclease activity"/>
    <property type="evidence" value="ECO:0007669"/>
    <property type="project" value="UniProtKB-UniRule"/>
</dbReference>
<evidence type="ECO:0000256" key="10">
    <source>
        <dbReference type="ARBA" id="ARBA00022723"/>
    </source>
</evidence>
<comment type="caution">
    <text evidence="19">The sequence shown here is derived from an EMBL/GenBank/DDBJ whole genome shotgun (WGS) entry which is preliminary data.</text>
</comment>
<comment type="subcellular location">
    <subcellularLocation>
        <location evidence="4 14">Cytoplasm</location>
    </subcellularLocation>
</comment>
<dbReference type="CDD" id="cd07182">
    <property type="entry name" value="RNase_HII_bacteria_HII_like"/>
    <property type="match status" value="1"/>
</dbReference>
<feature type="binding site" evidence="14 15">
    <location>
        <position position="78"/>
    </location>
    <ligand>
        <name>a divalent metal cation</name>
        <dbReference type="ChEBI" id="CHEBI:60240"/>
    </ligand>
</feature>
<dbReference type="InterPro" id="IPR022898">
    <property type="entry name" value="RNase_HII"/>
</dbReference>
<comment type="catalytic activity">
    <reaction evidence="1 14 15 16">
        <text>Endonucleolytic cleavage to 5'-phosphomonoester.</text>
        <dbReference type="EC" id="3.1.26.4"/>
    </reaction>
</comment>
<dbReference type="SUPFAM" id="SSF53098">
    <property type="entry name" value="Ribonuclease H-like"/>
    <property type="match status" value="1"/>
</dbReference>
<evidence type="ECO:0000256" key="1">
    <source>
        <dbReference type="ARBA" id="ARBA00000077"/>
    </source>
</evidence>
<dbReference type="EC" id="3.1.26.4" evidence="6 14"/>
<keyword evidence="11 14" id="KW-0255">Endonuclease</keyword>
<evidence type="ECO:0000256" key="17">
    <source>
        <dbReference type="SAM" id="Coils"/>
    </source>
</evidence>
<evidence type="ECO:0000313" key="19">
    <source>
        <dbReference type="EMBL" id="EOL42965.1"/>
    </source>
</evidence>
<dbReference type="PROSITE" id="PS51975">
    <property type="entry name" value="RNASE_H_2"/>
    <property type="match status" value="1"/>
</dbReference>
<evidence type="ECO:0000256" key="7">
    <source>
        <dbReference type="ARBA" id="ARBA00019179"/>
    </source>
</evidence>
<keyword evidence="17" id="KW-0175">Coiled coil</keyword>
<name>R3WMA6_9ENTE</name>
<comment type="similarity">
    <text evidence="5 14 16">Belongs to the RNase HII family.</text>
</comment>
<evidence type="ECO:0000256" key="13">
    <source>
        <dbReference type="ARBA" id="ARBA00023211"/>
    </source>
</evidence>
<gene>
    <name evidence="14" type="primary">rnhB</name>
    <name evidence="19" type="ORF">UC3_01942</name>
</gene>
<keyword evidence="9 14" id="KW-0540">Nuclease</keyword>
<dbReference type="GO" id="GO:0043137">
    <property type="term" value="P:DNA replication, removal of RNA primer"/>
    <property type="evidence" value="ECO:0007669"/>
    <property type="project" value="TreeGrafter"/>
</dbReference>
<evidence type="ECO:0000256" key="5">
    <source>
        <dbReference type="ARBA" id="ARBA00007383"/>
    </source>
</evidence>
<comment type="cofactor">
    <cofactor evidence="2">
        <name>Mg(2+)</name>
        <dbReference type="ChEBI" id="CHEBI:18420"/>
    </cofactor>
</comment>
<dbReference type="HOGENOM" id="CLU_036532_2_1_9"/>
<dbReference type="RefSeq" id="WP_010768604.1">
    <property type="nucleotide sequence ID" value="NZ_ASWE01000002.1"/>
</dbReference>
<evidence type="ECO:0000256" key="16">
    <source>
        <dbReference type="RuleBase" id="RU003515"/>
    </source>
</evidence>
<dbReference type="Gene3D" id="3.30.420.10">
    <property type="entry name" value="Ribonuclease H-like superfamily/Ribonuclease H"/>
    <property type="match status" value="1"/>
</dbReference>
<dbReference type="InterPro" id="IPR012337">
    <property type="entry name" value="RNaseH-like_sf"/>
</dbReference>
<evidence type="ECO:0000256" key="12">
    <source>
        <dbReference type="ARBA" id="ARBA00022801"/>
    </source>
</evidence>
<feature type="binding site" evidence="14 15">
    <location>
        <position position="79"/>
    </location>
    <ligand>
        <name>a divalent metal cation</name>
        <dbReference type="ChEBI" id="CHEBI:60240"/>
    </ligand>
</feature>
<evidence type="ECO:0000256" key="2">
    <source>
        <dbReference type="ARBA" id="ARBA00001946"/>
    </source>
</evidence>
<evidence type="ECO:0000256" key="11">
    <source>
        <dbReference type="ARBA" id="ARBA00022759"/>
    </source>
</evidence>
<dbReference type="OrthoDB" id="9803420at2"/>
<organism evidence="19 20">
    <name type="scientific">Enterococcus phoeniculicola ATCC BAA-412</name>
    <dbReference type="NCBI Taxonomy" id="1158610"/>
    <lineage>
        <taxon>Bacteria</taxon>
        <taxon>Bacillati</taxon>
        <taxon>Bacillota</taxon>
        <taxon>Bacilli</taxon>
        <taxon>Lactobacillales</taxon>
        <taxon>Enterococcaceae</taxon>
        <taxon>Enterococcus</taxon>
    </lineage>
</organism>
<dbReference type="STRING" id="154621.RV11_GL003215"/>
<dbReference type="GO" id="GO:0003723">
    <property type="term" value="F:RNA binding"/>
    <property type="evidence" value="ECO:0007669"/>
    <property type="project" value="UniProtKB-UniRule"/>
</dbReference>
<accession>R3WMA6</accession>
<protein>
    <recommendedName>
        <fullName evidence="7 14">Ribonuclease HII</fullName>
        <shortName evidence="14">RNase HII</shortName>
        <ecNumber evidence="6 14">3.1.26.4</ecNumber>
    </recommendedName>
</protein>
<dbReference type="NCBIfam" id="NF000595">
    <property type="entry name" value="PRK00015.1-3"/>
    <property type="match status" value="1"/>
</dbReference>
<keyword evidence="10 14" id="KW-0479">Metal-binding</keyword>
<dbReference type="GO" id="GO:0030145">
    <property type="term" value="F:manganese ion binding"/>
    <property type="evidence" value="ECO:0007669"/>
    <property type="project" value="UniProtKB-UniRule"/>
</dbReference>
<evidence type="ECO:0000256" key="6">
    <source>
        <dbReference type="ARBA" id="ARBA00012180"/>
    </source>
</evidence>
<dbReference type="FunFam" id="3.30.420.10:FF:000006">
    <property type="entry name" value="Ribonuclease HII"/>
    <property type="match status" value="1"/>
</dbReference>
<dbReference type="PANTHER" id="PTHR10954">
    <property type="entry name" value="RIBONUCLEASE H2 SUBUNIT A"/>
    <property type="match status" value="1"/>
</dbReference>